<dbReference type="EMBL" id="RKLT01000036">
    <property type="protein sequence ID" value="MBX0298052.1"/>
    <property type="molecule type" value="Genomic_DNA"/>
</dbReference>
<dbReference type="Pfam" id="PF19102">
    <property type="entry name" value="DUF5789"/>
    <property type="match status" value="1"/>
</dbReference>
<sequence>MRYSETQQLFEQAFTFPADRDAVIEQLGTVELMTPAGDAVTLGEVLERTDEATYNTPDELYTSLVGNLEDGFIGRKYYDDRGGIEAGVDDVRTEDVSF</sequence>
<evidence type="ECO:0000313" key="2">
    <source>
        <dbReference type="Proteomes" id="UP001430455"/>
    </source>
</evidence>
<evidence type="ECO:0008006" key="3">
    <source>
        <dbReference type="Google" id="ProtNLM"/>
    </source>
</evidence>
<protein>
    <recommendedName>
        <fullName evidence="3">DUF2795 domain-containing protein</fullName>
    </recommendedName>
</protein>
<keyword evidence="2" id="KW-1185">Reference proteome</keyword>
<dbReference type="RefSeq" id="WP_220582632.1">
    <property type="nucleotide sequence ID" value="NZ_RKLT01000036.1"/>
</dbReference>
<proteinExistence type="predicted"/>
<name>A0AAW4PIU7_9EURY</name>
<comment type="caution">
    <text evidence="1">The sequence shown here is derived from an EMBL/GenBank/DDBJ whole genome shotgun (WGS) entry which is preliminary data.</text>
</comment>
<dbReference type="InterPro" id="IPR043899">
    <property type="entry name" value="DUF5789"/>
</dbReference>
<organism evidence="1 2">
    <name type="scientific">Haloarcula nitratireducens</name>
    <dbReference type="NCBI Taxonomy" id="2487749"/>
    <lineage>
        <taxon>Archaea</taxon>
        <taxon>Methanobacteriati</taxon>
        <taxon>Methanobacteriota</taxon>
        <taxon>Stenosarchaea group</taxon>
        <taxon>Halobacteria</taxon>
        <taxon>Halobacteriales</taxon>
        <taxon>Haloarculaceae</taxon>
        <taxon>Haloarcula</taxon>
    </lineage>
</organism>
<dbReference type="Proteomes" id="UP001430455">
    <property type="component" value="Unassembled WGS sequence"/>
</dbReference>
<evidence type="ECO:0000313" key="1">
    <source>
        <dbReference type="EMBL" id="MBX0298052.1"/>
    </source>
</evidence>
<gene>
    <name evidence="1" type="ORF">EGH23_24610</name>
</gene>
<reference evidence="1 2" key="1">
    <citation type="submission" date="2021-06" db="EMBL/GenBank/DDBJ databases">
        <title>Halomicroarcula sp. a new haloarchaeum isolated from saline soil.</title>
        <authorList>
            <person name="Duran-Viseras A."/>
            <person name="Sanchez-Porro C."/>
            <person name="Ventosa A."/>
        </authorList>
    </citation>
    <scope>NUCLEOTIDE SEQUENCE [LARGE SCALE GENOMIC DNA]</scope>
    <source>
        <strain evidence="1 2">F27</strain>
    </source>
</reference>
<dbReference type="AlphaFoldDB" id="A0AAW4PIU7"/>
<accession>A0AAW4PIU7</accession>